<evidence type="ECO:0000256" key="5">
    <source>
        <dbReference type="ARBA" id="ARBA00023002"/>
    </source>
</evidence>
<dbReference type="InterPro" id="IPR015955">
    <property type="entry name" value="Lactate_DH/Glyco_Ohase_4_C"/>
</dbReference>
<feature type="domain" description="Lactate/malate dehydrogenase C-terminal" evidence="8">
    <location>
        <begin position="74"/>
        <end position="225"/>
    </location>
</feature>
<evidence type="ECO:0000256" key="7">
    <source>
        <dbReference type="ARBA" id="ARBA00048313"/>
    </source>
</evidence>
<dbReference type="SUPFAM" id="SSF56327">
    <property type="entry name" value="LDH C-terminal domain-like"/>
    <property type="match status" value="1"/>
</dbReference>
<comment type="similarity">
    <text evidence="1">Belongs to the LDH/MDH superfamily. MDH type 1 family.</text>
</comment>
<dbReference type="Pfam" id="PF02866">
    <property type="entry name" value="Ldh_1_C"/>
    <property type="match status" value="1"/>
</dbReference>
<evidence type="ECO:0000256" key="6">
    <source>
        <dbReference type="ARBA" id="ARBA00023027"/>
    </source>
</evidence>
<name>A0A2G9H3R7_9LAMI</name>
<evidence type="ECO:0000256" key="1">
    <source>
        <dbReference type="ARBA" id="ARBA00008824"/>
    </source>
</evidence>
<dbReference type="EMBL" id="NKXS01002774">
    <property type="protein sequence ID" value="PIN12162.1"/>
    <property type="molecule type" value="Genomic_DNA"/>
</dbReference>
<keyword evidence="5 9" id="KW-0560">Oxidoreductase</keyword>
<evidence type="ECO:0000256" key="2">
    <source>
        <dbReference type="ARBA" id="ARBA00011738"/>
    </source>
</evidence>
<evidence type="ECO:0000313" key="9">
    <source>
        <dbReference type="EMBL" id="PIN12162.1"/>
    </source>
</evidence>
<dbReference type="AlphaFoldDB" id="A0A2G9H3R7"/>
<keyword evidence="4" id="KW-0816">Tricarboxylic acid cycle</keyword>
<proteinExistence type="inferred from homology"/>
<dbReference type="Proteomes" id="UP000231279">
    <property type="component" value="Unassembled WGS sequence"/>
</dbReference>
<gene>
    <name evidence="9" type="ORF">CDL12_15236</name>
</gene>
<evidence type="ECO:0000259" key="8">
    <source>
        <dbReference type="Pfam" id="PF02866"/>
    </source>
</evidence>
<dbReference type="PANTHER" id="PTHR11540">
    <property type="entry name" value="MALATE AND LACTATE DEHYDROGENASE"/>
    <property type="match status" value="1"/>
</dbReference>
<dbReference type="OrthoDB" id="1685274at2759"/>
<comment type="catalytic activity">
    <reaction evidence="7">
        <text>(S)-malate + NAD(+) = oxaloacetate + NADH + H(+)</text>
        <dbReference type="Rhea" id="RHEA:21432"/>
        <dbReference type="ChEBI" id="CHEBI:15378"/>
        <dbReference type="ChEBI" id="CHEBI:15589"/>
        <dbReference type="ChEBI" id="CHEBI:16452"/>
        <dbReference type="ChEBI" id="CHEBI:57540"/>
        <dbReference type="ChEBI" id="CHEBI:57945"/>
        <dbReference type="EC" id="1.1.1.37"/>
    </reaction>
</comment>
<dbReference type="EC" id="1.1.1.37" evidence="3"/>
<comment type="caution">
    <text evidence="9">The sequence shown here is derived from an EMBL/GenBank/DDBJ whole genome shotgun (WGS) entry which is preliminary data.</text>
</comment>
<dbReference type="GO" id="GO:0005739">
    <property type="term" value="C:mitochondrion"/>
    <property type="evidence" value="ECO:0007669"/>
    <property type="project" value="TreeGrafter"/>
</dbReference>
<organism evidence="9 10">
    <name type="scientific">Handroanthus impetiginosus</name>
    <dbReference type="NCBI Taxonomy" id="429701"/>
    <lineage>
        <taxon>Eukaryota</taxon>
        <taxon>Viridiplantae</taxon>
        <taxon>Streptophyta</taxon>
        <taxon>Embryophyta</taxon>
        <taxon>Tracheophyta</taxon>
        <taxon>Spermatophyta</taxon>
        <taxon>Magnoliopsida</taxon>
        <taxon>eudicotyledons</taxon>
        <taxon>Gunneridae</taxon>
        <taxon>Pentapetalae</taxon>
        <taxon>asterids</taxon>
        <taxon>lamiids</taxon>
        <taxon>Lamiales</taxon>
        <taxon>Bignoniaceae</taxon>
        <taxon>Crescentiina</taxon>
        <taxon>Tabebuia alliance</taxon>
        <taxon>Handroanthus</taxon>
    </lineage>
</organism>
<dbReference type="FunFam" id="3.90.110.10:FF:000001">
    <property type="entry name" value="Malate dehydrogenase"/>
    <property type="match status" value="1"/>
</dbReference>
<evidence type="ECO:0000256" key="3">
    <source>
        <dbReference type="ARBA" id="ARBA00012995"/>
    </source>
</evidence>
<evidence type="ECO:0000313" key="10">
    <source>
        <dbReference type="Proteomes" id="UP000231279"/>
    </source>
</evidence>
<comment type="subunit">
    <text evidence="2">Homodimer.</text>
</comment>
<evidence type="ECO:0000256" key="4">
    <source>
        <dbReference type="ARBA" id="ARBA00022532"/>
    </source>
</evidence>
<dbReference type="InterPro" id="IPR022383">
    <property type="entry name" value="Lactate/malate_DH_C"/>
</dbReference>
<keyword evidence="6" id="KW-0520">NAD</keyword>
<sequence length="232" mass="25080">MLQMSRKLLLISVTATPDTISSSIFTRAAEFANCLKDVNVAVMPADVPRKPGPVNSTVPTAAEVLKQKEVYTFIRANTFVAQKKNLKVINVEVPVVGGHAGIAILPKLSKTKPSVTFTDDEVEELTVRIQNAGIEVVEAKAGAASATLSTAYSAAQFVYDDYECSYIQSDLTDLPFFTSRIKLGKKGVEAVISTELNGLTQYKQKALEALKPELKSSIERGVAFVQKQPLTA</sequence>
<dbReference type="PANTHER" id="PTHR11540:SF16">
    <property type="entry name" value="MALATE DEHYDROGENASE, MITOCHONDRIAL"/>
    <property type="match status" value="1"/>
</dbReference>
<dbReference type="Gene3D" id="3.90.110.10">
    <property type="entry name" value="Lactate dehydrogenase/glycoside hydrolase, family 4, C-terminal"/>
    <property type="match status" value="1"/>
</dbReference>
<reference evidence="10" key="1">
    <citation type="journal article" date="2018" name="Gigascience">
        <title>Genome assembly of the Pink Ipe (Handroanthus impetiginosus, Bignoniaceae), a highly valued, ecologically keystone Neotropical timber forest tree.</title>
        <authorList>
            <person name="Silva-Junior O.B."/>
            <person name="Grattapaglia D."/>
            <person name="Novaes E."/>
            <person name="Collevatti R.G."/>
        </authorList>
    </citation>
    <scope>NUCLEOTIDE SEQUENCE [LARGE SCALE GENOMIC DNA]</scope>
    <source>
        <strain evidence="10">cv. UFG-1</strain>
    </source>
</reference>
<dbReference type="STRING" id="429701.A0A2G9H3R7"/>
<accession>A0A2G9H3R7</accession>
<keyword evidence="10" id="KW-1185">Reference proteome</keyword>
<dbReference type="GO" id="GO:0030060">
    <property type="term" value="F:L-malate dehydrogenase (NAD+) activity"/>
    <property type="evidence" value="ECO:0007669"/>
    <property type="project" value="UniProtKB-EC"/>
</dbReference>
<protein>
    <recommendedName>
        <fullName evidence="3">malate dehydrogenase</fullName>
        <ecNumber evidence="3">1.1.1.37</ecNumber>
    </recommendedName>
</protein>
<dbReference type="GO" id="GO:0006099">
    <property type="term" value="P:tricarboxylic acid cycle"/>
    <property type="evidence" value="ECO:0007669"/>
    <property type="project" value="UniProtKB-KW"/>
</dbReference>